<reference evidence="2 3" key="1">
    <citation type="submission" date="2016-10" db="EMBL/GenBank/DDBJ databases">
        <authorList>
            <person name="de Groot N.N."/>
        </authorList>
    </citation>
    <scope>NUCLEOTIDE SEQUENCE [LARGE SCALE GENOMIC DNA]</scope>
    <source>
        <strain evidence="2 3">CGMCC 1.10825</strain>
    </source>
</reference>
<organism evidence="2 3">
    <name type="scientific">Paenimyroides marinum</name>
    <dbReference type="NCBI Taxonomy" id="1159016"/>
    <lineage>
        <taxon>Bacteria</taxon>
        <taxon>Pseudomonadati</taxon>
        <taxon>Bacteroidota</taxon>
        <taxon>Flavobacteriia</taxon>
        <taxon>Flavobacteriales</taxon>
        <taxon>Flavobacteriaceae</taxon>
        <taxon>Paenimyroides</taxon>
    </lineage>
</organism>
<keyword evidence="1" id="KW-0732">Signal</keyword>
<dbReference type="AlphaFoldDB" id="A0A1H6LUN8"/>
<evidence type="ECO:0000256" key="1">
    <source>
        <dbReference type="SAM" id="SignalP"/>
    </source>
</evidence>
<feature type="chain" id="PRO_5011731514" evidence="1">
    <location>
        <begin position="19"/>
        <end position="325"/>
    </location>
</feature>
<dbReference type="EMBL" id="FNXE01000032">
    <property type="protein sequence ID" value="SEH92415.1"/>
    <property type="molecule type" value="Genomic_DNA"/>
</dbReference>
<evidence type="ECO:0000313" key="3">
    <source>
        <dbReference type="Proteomes" id="UP000199634"/>
    </source>
</evidence>
<dbReference type="RefSeq" id="WP_091100426.1">
    <property type="nucleotide sequence ID" value="NZ_FNXE01000032.1"/>
</dbReference>
<protein>
    <submittedName>
        <fullName evidence="2">Outer membrane protein beta-barrel domain-containing protein</fullName>
    </submittedName>
</protein>
<gene>
    <name evidence="2" type="ORF">SAMN02927937_02159</name>
</gene>
<proteinExistence type="predicted"/>
<sequence length="325" mass="37080">MKKLLCIALIAFGFTVNAQETDTLTLIINNQVIKTAYESETLTLKEKIGVVNQQVEEGNITENQAYQVISKIMEQEDAEAVVETAEDYDYDWGKEQNPFDFAMGVEMDTVAKYRTKITPYLAFGVGNVATDGAFANSEFGYLRSNYFEWGIAVRTPFSKTNNKWGIRYGLGFKYNGLATTDNKQFVLKGNQTDTEMLAKELRKNYAYLRNTYITIPVTLDFTTTTKSYNEANRRFTTKEGLNFGLGGYIGYNINSKQFIRYENADGYKISEQQKGDWNVNDFQYGLMAYAGKDNYKLVFKYDLNPVFSDNTVDQNYWSIGIQLGL</sequence>
<feature type="signal peptide" evidence="1">
    <location>
        <begin position="1"/>
        <end position="18"/>
    </location>
</feature>
<name>A0A1H6LUN8_9FLAO</name>
<dbReference type="Proteomes" id="UP000199634">
    <property type="component" value="Unassembled WGS sequence"/>
</dbReference>
<dbReference type="STRING" id="1159016.SAMN02927937_02159"/>
<keyword evidence="3" id="KW-1185">Reference proteome</keyword>
<dbReference type="OrthoDB" id="1466811at2"/>
<evidence type="ECO:0000313" key="2">
    <source>
        <dbReference type="EMBL" id="SEH92415.1"/>
    </source>
</evidence>
<accession>A0A1H6LUN8</accession>